<dbReference type="GO" id="GO:0016798">
    <property type="term" value="F:hydrolase activity, acting on glycosyl bonds"/>
    <property type="evidence" value="ECO:0007669"/>
    <property type="project" value="UniProtKB-KW"/>
</dbReference>
<evidence type="ECO:0000313" key="3">
    <source>
        <dbReference type="EMBL" id="PYH88010.1"/>
    </source>
</evidence>
<evidence type="ECO:0000256" key="1">
    <source>
        <dbReference type="SAM" id="SignalP"/>
    </source>
</evidence>
<dbReference type="VEuPathDB" id="FungiDB:BO71DRAFT_489095"/>
<protein>
    <submittedName>
        <fullName evidence="3">Six-hairpin glycosidase</fullName>
    </submittedName>
</protein>
<name>A0A319CTH3_9EURO</name>
<dbReference type="SUPFAM" id="SSF48208">
    <property type="entry name" value="Six-hairpin glycosidases"/>
    <property type="match status" value="1"/>
</dbReference>
<dbReference type="InterPro" id="IPR008928">
    <property type="entry name" value="6-hairpin_glycosidase_sf"/>
</dbReference>
<dbReference type="Pfam" id="PF22422">
    <property type="entry name" value="MGH1-like_GH"/>
    <property type="match status" value="1"/>
</dbReference>
<feature type="signal peptide" evidence="1">
    <location>
        <begin position="1"/>
        <end position="18"/>
    </location>
</feature>
<proteinExistence type="predicted"/>
<dbReference type="EMBL" id="KZ826137">
    <property type="protein sequence ID" value="PYH88010.1"/>
    <property type="molecule type" value="Genomic_DNA"/>
</dbReference>
<reference evidence="3 4" key="1">
    <citation type="submission" date="2018-02" db="EMBL/GenBank/DDBJ databases">
        <title>The genomes of Aspergillus section Nigri reveals drivers in fungal speciation.</title>
        <authorList>
            <consortium name="DOE Joint Genome Institute"/>
            <person name="Vesth T.C."/>
            <person name="Nybo J."/>
            <person name="Theobald S."/>
            <person name="Brandl J."/>
            <person name="Frisvad J.C."/>
            <person name="Nielsen K.F."/>
            <person name="Lyhne E.K."/>
            <person name="Kogle M.E."/>
            <person name="Kuo A."/>
            <person name="Riley R."/>
            <person name="Clum A."/>
            <person name="Nolan M."/>
            <person name="Lipzen A."/>
            <person name="Salamov A."/>
            <person name="Henrissat B."/>
            <person name="Wiebenga A."/>
            <person name="De vries R.P."/>
            <person name="Grigoriev I.V."/>
            <person name="Mortensen U.H."/>
            <person name="Andersen M.R."/>
            <person name="Baker S.E."/>
        </authorList>
    </citation>
    <scope>NUCLEOTIDE SEQUENCE [LARGE SCALE GENOMIC DNA]</scope>
    <source>
        <strain evidence="3 4">CBS 707.79</strain>
    </source>
</reference>
<accession>A0A319CTH3</accession>
<sequence>MWSLAPLLLASLAAALDADSLTTQYFGNDAPWYRDRIPLFETSLSDIQDVYYYRWSVFRAHQRDLGSNGYISTEFLNDVSWQEQPWALLIDASNFHLREGRWCRDRRYTSDYGAFLFGPNGDPYQFSEAMADGVWQAYLVNGVADDATPLLSSMQTVYAGWNSTTRGVGGYDVSKGLYWIQPLTDATEYTIASIDASGGEDGFTGGYAFRPSINSYQYANALAIANIANLTGDTAVATEYAGLAQALKTRLQDALWNSTFQHFIDRYKEDNSYVTYWDFIRGRELVGYVPWTHDLPDDNTTYAPAWQHLLNTSELAGAHGLRTNEPSYQYYMVQYRYDGTHPECQWNGPAWPYQTTQALTGLANLLDHYPLSAATNTITTTDYTNILLQYAQLHYNPSRGGILDIEEDYNAATGAPIVGLPRSPHYFHSGFIDLILSGYVGLRPRADDILEINPQASASAVSYFRAERIPYHGHDIAIQWDATGSYYGTQGLLLQVDNSTVASSPTLTRLTTKITRLPPPPAVSRPIDLAVQLAADSAYPVGSVSTADADTDAIHGAIDGRVWFFPQTEVANGWDSPAGNGSEVWFALDLGNVTRTARSEIAFFVNATQGYAVPQAYRVQSNATGGWEDVAVTGGGYSAPVGNGITEVEWAGVDARGLRLVFTPSSGKMARLVEWKVFAE</sequence>
<dbReference type="InterPro" id="IPR054491">
    <property type="entry name" value="MGH1-like_GH"/>
</dbReference>
<evidence type="ECO:0000313" key="4">
    <source>
        <dbReference type="Proteomes" id="UP000247810"/>
    </source>
</evidence>
<dbReference type="Proteomes" id="UP000247810">
    <property type="component" value="Unassembled WGS sequence"/>
</dbReference>
<keyword evidence="4" id="KW-1185">Reference proteome</keyword>
<dbReference type="OrthoDB" id="5382128at2759"/>
<keyword evidence="3" id="KW-0378">Hydrolase</keyword>
<evidence type="ECO:0000259" key="2">
    <source>
        <dbReference type="Pfam" id="PF22422"/>
    </source>
</evidence>
<gene>
    <name evidence="3" type="ORF">BO71DRAFT_489095</name>
</gene>
<dbReference type="Gene3D" id="2.60.120.260">
    <property type="entry name" value="Galactose-binding domain-like"/>
    <property type="match status" value="1"/>
</dbReference>
<dbReference type="Gene3D" id="1.50.10.10">
    <property type="match status" value="1"/>
</dbReference>
<dbReference type="InterPro" id="IPR012341">
    <property type="entry name" value="6hp_glycosidase-like_sf"/>
</dbReference>
<feature type="domain" description="Mannosylglycerate hydrolase MGH1-like glycoside hydrolase" evidence="2">
    <location>
        <begin position="92"/>
        <end position="429"/>
    </location>
</feature>
<organism evidence="3 4">
    <name type="scientific">Aspergillus ellipticus CBS 707.79</name>
    <dbReference type="NCBI Taxonomy" id="1448320"/>
    <lineage>
        <taxon>Eukaryota</taxon>
        <taxon>Fungi</taxon>
        <taxon>Dikarya</taxon>
        <taxon>Ascomycota</taxon>
        <taxon>Pezizomycotina</taxon>
        <taxon>Eurotiomycetes</taxon>
        <taxon>Eurotiomycetidae</taxon>
        <taxon>Eurotiales</taxon>
        <taxon>Aspergillaceae</taxon>
        <taxon>Aspergillus</taxon>
        <taxon>Aspergillus subgen. Circumdati</taxon>
    </lineage>
</organism>
<feature type="chain" id="PRO_5016326986" evidence="1">
    <location>
        <begin position="19"/>
        <end position="680"/>
    </location>
</feature>
<dbReference type="STRING" id="1448320.A0A319CTH3"/>
<dbReference type="GO" id="GO:0005975">
    <property type="term" value="P:carbohydrate metabolic process"/>
    <property type="evidence" value="ECO:0007669"/>
    <property type="project" value="InterPro"/>
</dbReference>
<keyword evidence="1" id="KW-0732">Signal</keyword>
<dbReference type="AlphaFoldDB" id="A0A319CTH3"/>
<keyword evidence="3" id="KW-0326">Glycosidase</keyword>